<organism evidence="1 2">
    <name type="scientific">Parasponia andersonii</name>
    <name type="common">Sponia andersonii</name>
    <dbReference type="NCBI Taxonomy" id="3476"/>
    <lineage>
        <taxon>Eukaryota</taxon>
        <taxon>Viridiplantae</taxon>
        <taxon>Streptophyta</taxon>
        <taxon>Embryophyta</taxon>
        <taxon>Tracheophyta</taxon>
        <taxon>Spermatophyta</taxon>
        <taxon>Magnoliopsida</taxon>
        <taxon>eudicotyledons</taxon>
        <taxon>Gunneridae</taxon>
        <taxon>Pentapetalae</taxon>
        <taxon>rosids</taxon>
        <taxon>fabids</taxon>
        <taxon>Rosales</taxon>
        <taxon>Cannabaceae</taxon>
        <taxon>Parasponia</taxon>
    </lineage>
</organism>
<dbReference type="AlphaFoldDB" id="A0A2P5CBA2"/>
<proteinExistence type="predicted"/>
<feature type="non-terminal residue" evidence="1">
    <location>
        <position position="1"/>
    </location>
</feature>
<keyword evidence="2" id="KW-1185">Reference proteome</keyword>
<sequence length="67" mass="6935">GIGGYPSYSSNPLAFQAFSGPTKDLQGPNLLSCPSAQCYPVTSTLQCIKCGSTSILAIDGGFVNNEF</sequence>
<dbReference type="Proteomes" id="UP000237105">
    <property type="component" value="Unassembled WGS sequence"/>
</dbReference>
<evidence type="ECO:0000313" key="2">
    <source>
        <dbReference type="Proteomes" id="UP000237105"/>
    </source>
</evidence>
<reference evidence="2" key="1">
    <citation type="submission" date="2016-06" db="EMBL/GenBank/DDBJ databases">
        <title>Parallel loss of symbiosis genes in relatives of nitrogen-fixing non-legume Parasponia.</title>
        <authorList>
            <person name="Van Velzen R."/>
            <person name="Holmer R."/>
            <person name="Bu F."/>
            <person name="Rutten L."/>
            <person name="Van Zeijl A."/>
            <person name="Liu W."/>
            <person name="Santuari L."/>
            <person name="Cao Q."/>
            <person name="Sharma T."/>
            <person name="Shen D."/>
            <person name="Roswanjaya Y."/>
            <person name="Wardhani T."/>
            <person name="Kalhor M.S."/>
            <person name="Jansen J."/>
            <person name="Van den Hoogen J."/>
            <person name="Gungor B."/>
            <person name="Hartog M."/>
            <person name="Hontelez J."/>
            <person name="Verver J."/>
            <person name="Yang W.-C."/>
            <person name="Schijlen E."/>
            <person name="Repin R."/>
            <person name="Schilthuizen M."/>
            <person name="Schranz E."/>
            <person name="Heidstra R."/>
            <person name="Miyata K."/>
            <person name="Fedorova E."/>
            <person name="Kohlen W."/>
            <person name="Bisseling T."/>
            <person name="Smit S."/>
            <person name="Geurts R."/>
        </authorList>
    </citation>
    <scope>NUCLEOTIDE SEQUENCE [LARGE SCALE GENOMIC DNA]</scope>
    <source>
        <strain evidence="2">cv. WU1-14</strain>
    </source>
</reference>
<dbReference type="EMBL" id="JXTB01000150">
    <property type="protein sequence ID" value="PON58308.1"/>
    <property type="molecule type" value="Genomic_DNA"/>
</dbReference>
<name>A0A2P5CBA2_PARAD</name>
<protein>
    <submittedName>
        <fullName evidence="1">Uncharacterized protein</fullName>
    </submittedName>
</protein>
<accession>A0A2P5CBA2</accession>
<evidence type="ECO:0000313" key="1">
    <source>
        <dbReference type="EMBL" id="PON58308.1"/>
    </source>
</evidence>
<comment type="caution">
    <text evidence="1">The sequence shown here is derived from an EMBL/GenBank/DDBJ whole genome shotgun (WGS) entry which is preliminary data.</text>
</comment>
<gene>
    <name evidence="1" type="ORF">PanWU01x14_167000</name>
</gene>